<evidence type="ECO:0000313" key="7">
    <source>
        <dbReference type="Proteomes" id="UP001153069"/>
    </source>
</evidence>
<feature type="domain" description="PDZ" evidence="5">
    <location>
        <begin position="134"/>
        <end position="191"/>
    </location>
</feature>
<dbReference type="AlphaFoldDB" id="A0A9N8EIB6"/>
<dbReference type="Gene3D" id="2.30.42.10">
    <property type="match status" value="1"/>
</dbReference>
<dbReference type="GO" id="GO:0140647">
    <property type="term" value="P:P450-containing electron transport chain"/>
    <property type="evidence" value="ECO:0007669"/>
    <property type="project" value="InterPro"/>
</dbReference>
<dbReference type="InterPro" id="IPR001478">
    <property type="entry name" value="PDZ"/>
</dbReference>
<protein>
    <submittedName>
        <fullName evidence="6">Ferredoxin</fullName>
    </submittedName>
</protein>
<proteinExistence type="predicted"/>
<dbReference type="GO" id="GO:0005739">
    <property type="term" value="C:mitochondrion"/>
    <property type="evidence" value="ECO:0007669"/>
    <property type="project" value="TreeGrafter"/>
</dbReference>
<dbReference type="InterPro" id="IPR001041">
    <property type="entry name" value="2Fe-2S_ferredoxin-type"/>
</dbReference>
<evidence type="ECO:0000256" key="1">
    <source>
        <dbReference type="ARBA" id="ARBA00022714"/>
    </source>
</evidence>
<dbReference type="PANTHER" id="PTHR23426:SF67">
    <property type="entry name" value="2FE-2S FERREDOXIN-TYPE DOMAIN-CONTAINING PROTEIN"/>
    <property type="match status" value="1"/>
</dbReference>
<accession>A0A9N8EIB6</accession>
<gene>
    <name evidence="6" type="ORF">SEMRO_1146_G246290.1</name>
</gene>
<dbReference type="InterPro" id="IPR012675">
    <property type="entry name" value="Beta-grasp_dom_sf"/>
</dbReference>
<keyword evidence="2" id="KW-0479">Metal-binding</keyword>
<evidence type="ECO:0000256" key="4">
    <source>
        <dbReference type="ARBA" id="ARBA00023014"/>
    </source>
</evidence>
<organism evidence="6 7">
    <name type="scientific">Seminavis robusta</name>
    <dbReference type="NCBI Taxonomy" id="568900"/>
    <lineage>
        <taxon>Eukaryota</taxon>
        <taxon>Sar</taxon>
        <taxon>Stramenopiles</taxon>
        <taxon>Ochrophyta</taxon>
        <taxon>Bacillariophyta</taxon>
        <taxon>Bacillariophyceae</taxon>
        <taxon>Bacillariophycidae</taxon>
        <taxon>Naviculales</taxon>
        <taxon>Naviculaceae</taxon>
        <taxon>Seminavis</taxon>
    </lineage>
</organism>
<keyword evidence="3" id="KW-0408">Iron</keyword>
<dbReference type="Pfam" id="PF00111">
    <property type="entry name" value="Fer2"/>
    <property type="match status" value="1"/>
</dbReference>
<dbReference type="InterPro" id="IPR036010">
    <property type="entry name" value="2Fe-2S_ferredoxin-like_sf"/>
</dbReference>
<evidence type="ECO:0000313" key="6">
    <source>
        <dbReference type="EMBL" id="CAB9520920.1"/>
    </source>
</evidence>
<evidence type="ECO:0000256" key="2">
    <source>
        <dbReference type="ARBA" id="ARBA00022723"/>
    </source>
</evidence>
<dbReference type="InterPro" id="IPR036034">
    <property type="entry name" value="PDZ_sf"/>
</dbReference>
<dbReference type="GO" id="GO:0009055">
    <property type="term" value="F:electron transfer activity"/>
    <property type="evidence" value="ECO:0007669"/>
    <property type="project" value="TreeGrafter"/>
</dbReference>
<keyword evidence="1" id="KW-0001">2Fe-2S</keyword>
<name>A0A9N8EIB6_9STRA</name>
<dbReference type="OrthoDB" id="5987010at2759"/>
<dbReference type="Proteomes" id="UP001153069">
    <property type="component" value="Unassembled WGS sequence"/>
</dbReference>
<dbReference type="PANTHER" id="PTHR23426">
    <property type="entry name" value="FERREDOXIN/ADRENODOXIN"/>
    <property type="match status" value="1"/>
</dbReference>
<dbReference type="InterPro" id="IPR001055">
    <property type="entry name" value="Adrenodoxin-like"/>
</dbReference>
<comment type="caution">
    <text evidence="6">The sequence shown here is derived from an EMBL/GenBank/DDBJ whole genome shotgun (WGS) entry which is preliminary data.</text>
</comment>
<dbReference type="PROSITE" id="PS50106">
    <property type="entry name" value="PDZ"/>
    <property type="match status" value="1"/>
</dbReference>
<dbReference type="EMBL" id="CAICTM010001144">
    <property type="protein sequence ID" value="CAB9520920.1"/>
    <property type="molecule type" value="Genomic_DNA"/>
</dbReference>
<keyword evidence="4" id="KW-0411">Iron-sulfur</keyword>
<sequence>MSPNSLCSSLTLIGEASSPSLAEALGTQMDIIPSLLLFFCLHSEGSLNRLVHILDSSLTSTYCTPFGATTKNVATQVLQGTGEAAVDLNRYNLESLDTIEQEWTATLVQKVNENTVKPKLAAQSARELYVDTIQVSFPRSAGGLGLELVELAGGRDDGLGITVVSNVLPEGAAAQATPTPILPGDSIAQVSVVQQSRQGLADSETEVVVQTECLSYDATVAAIQSLPPPSTGNDEYYALTLKRLRRKPKVTVKLQFPEDEKEKDATLELFAGENLRHGMLVRGVKLNDPLAQRFDTKNGGNCGAGGLCRTCAVAVQSGAELLNPQRVAEQQMLADNPRWRLACKAIVGYGMQEGEMTVRVTPRQW</sequence>
<evidence type="ECO:0000259" key="5">
    <source>
        <dbReference type="PROSITE" id="PS50106"/>
    </source>
</evidence>
<dbReference type="GO" id="GO:0046872">
    <property type="term" value="F:metal ion binding"/>
    <property type="evidence" value="ECO:0007669"/>
    <property type="project" value="UniProtKB-KW"/>
</dbReference>
<dbReference type="GO" id="GO:0051537">
    <property type="term" value="F:2 iron, 2 sulfur cluster binding"/>
    <property type="evidence" value="ECO:0007669"/>
    <property type="project" value="UniProtKB-KW"/>
</dbReference>
<keyword evidence="7" id="KW-1185">Reference proteome</keyword>
<dbReference type="CDD" id="cd00207">
    <property type="entry name" value="fer2"/>
    <property type="match status" value="1"/>
</dbReference>
<reference evidence="6" key="1">
    <citation type="submission" date="2020-06" db="EMBL/GenBank/DDBJ databases">
        <authorList>
            <consortium name="Plant Systems Biology data submission"/>
        </authorList>
    </citation>
    <scope>NUCLEOTIDE SEQUENCE</scope>
    <source>
        <strain evidence="6">D6</strain>
    </source>
</reference>
<dbReference type="Gene3D" id="3.10.20.30">
    <property type="match status" value="1"/>
</dbReference>
<dbReference type="SUPFAM" id="SSF54292">
    <property type="entry name" value="2Fe-2S ferredoxin-like"/>
    <property type="match status" value="1"/>
</dbReference>
<dbReference type="SUPFAM" id="SSF50156">
    <property type="entry name" value="PDZ domain-like"/>
    <property type="match status" value="1"/>
</dbReference>
<evidence type="ECO:0000256" key="3">
    <source>
        <dbReference type="ARBA" id="ARBA00023004"/>
    </source>
</evidence>